<accession>A0AAE7C1E0</accession>
<dbReference type="KEGG" id="fcl:A4G17_01465"/>
<keyword evidence="3" id="KW-1185">Reference proteome</keyword>
<evidence type="ECO:0000313" key="2">
    <source>
        <dbReference type="EMBL" id="RPE93754.1"/>
    </source>
</evidence>
<organism evidence="1 4">
    <name type="scientific">Frederiksenia canicola</name>
    <dbReference type="NCBI Taxonomy" id="123824"/>
    <lineage>
        <taxon>Bacteria</taxon>
        <taxon>Pseudomonadati</taxon>
        <taxon>Pseudomonadota</taxon>
        <taxon>Gammaproteobacteria</taxon>
        <taxon>Pasteurellales</taxon>
        <taxon>Pasteurellaceae</taxon>
        <taxon>Frederiksenia</taxon>
    </lineage>
</organism>
<dbReference type="RefSeq" id="WP_123956908.1">
    <property type="nucleotide sequence ID" value="NZ_CP015029.1"/>
</dbReference>
<name>A0AAE7C1E0_9PAST</name>
<proteinExistence type="predicted"/>
<sequence length="66" mass="7608">MYKNQKINQEELDSFDTAKCCLWEAYCILEIIQEKLINNDETVNLGTALKSVVKTINNSLDLLEEI</sequence>
<reference evidence="2 3" key="2">
    <citation type="submission" date="2018-11" db="EMBL/GenBank/DDBJ databases">
        <title>Genomic Encyclopedia of Type Strains, Phase IV (KMG-IV): sequencing the most valuable type-strain genomes for metagenomic binning, comparative biology and taxonomic classification.</title>
        <authorList>
            <person name="Goeker M."/>
        </authorList>
    </citation>
    <scope>NUCLEOTIDE SEQUENCE [LARGE SCALE GENOMIC DNA]</scope>
    <source>
        <strain evidence="2 3">DSM 25797</strain>
    </source>
</reference>
<dbReference type="EMBL" id="RKQT01000002">
    <property type="protein sequence ID" value="RPE93754.1"/>
    <property type="molecule type" value="Genomic_DNA"/>
</dbReference>
<reference evidence="1 4" key="1">
    <citation type="submission" date="2016-03" db="EMBL/GenBank/DDBJ databases">
        <authorList>
            <person name="Hansen M.J."/>
            <person name="Bojesen A.M."/>
            <person name="Planet P."/>
        </authorList>
    </citation>
    <scope>NUCLEOTIDE SEQUENCE [LARGE SCALE GENOMIC DNA]</scope>
    <source>
        <strain evidence="1 4">HPA 21</strain>
    </source>
</reference>
<gene>
    <name evidence="1" type="ORF">A4G17_01465</name>
    <name evidence="2" type="ORF">EDC49_1267</name>
</gene>
<dbReference type="EMBL" id="CP015029">
    <property type="protein sequence ID" value="QIM64215.1"/>
    <property type="molecule type" value="Genomic_DNA"/>
</dbReference>
<evidence type="ECO:0000313" key="4">
    <source>
        <dbReference type="Proteomes" id="UP000502287"/>
    </source>
</evidence>
<protein>
    <submittedName>
        <fullName evidence="1">Uncharacterized protein</fullName>
    </submittedName>
</protein>
<evidence type="ECO:0000313" key="3">
    <source>
        <dbReference type="Proteomes" id="UP000276901"/>
    </source>
</evidence>
<dbReference type="Proteomes" id="UP000276901">
    <property type="component" value="Unassembled WGS sequence"/>
</dbReference>
<evidence type="ECO:0000313" key="1">
    <source>
        <dbReference type="EMBL" id="QIM64215.1"/>
    </source>
</evidence>
<dbReference type="Proteomes" id="UP000502287">
    <property type="component" value="Chromosome"/>
</dbReference>
<dbReference type="AlphaFoldDB" id="A0AAE7C1E0"/>